<dbReference type="EMBL" id="ML003875">
    <property type="protein sequence ID" value="RKP33439.1"/>
    <property type="molecule type" value="Genomic_DNA"/>
</dbReference>
<protein>
    <submittedName>
        <fullName evidence="1">Uncharacterized protein</fullName>
    </submittedName>
</protein>
<organism evidence="1 2">
    <name type="scientific">Dimargaris cristalligena</name>
    <dbReference type="NCBI Taxonomy" id="215637"/>
    <lineage>
        <taxon>Eukaryota</taxon>
        <taxon>Fungi</taxon>
        <taxon>Fungi incertae sedis</taxon>
        <taxon>Zoopagomycota</taxon>
        <taxon>Kickxellomycotina</taxon>
        <taxon>Dimargaritomycetes</taxon>
        <taxon>Dimargaritales</taxon>
        <taxon>Dimargaritaceae</taxon>
        <taxon>Dimargaris</taxon>
    </lineage>
</organism>
<dbReference type="Gene3D" id="1.25.40.10">
    <property type="entry name" value="Tetratricopeptide repeat domain"/>
    <property type="match status" value="1"/>
</dbReference>
<dbReference type="Pfam" id="PF13424">
    <property type="entry name" value="TPR_12"/>
    <property type="match status" value="1"/>
</dbReference>
<accession>A0A4V1J3W1</accession>
<name>A0A4V1J3W1_9FUNG</name>
<dbReference type="AlphaFoldDB" id="A0A4V1J3W1"/>
<proteinExistence type="predicted"/>
<dbReference type="SUPFAM" id="SSF48452">
    <property type="entry name" value="TPR-like"/>
    <property type="match status" value="1"/>
</dbReference>
<dbReference type="InterPro" id="IPR011990">
    <property type="entry name" value="TPR-like_helical_dom_sf"/>
</dbReference>
<evidence type="ECO:0000313" key="1">
    <source>
        <dbReference type="EMBL" id="RKP33439.1"/>
    </source>
</evidence>
<sequence length="108" mass="11834">MSSTSKNTESSAPEGGSNTEVVAWEGLGEAYFRDGWCNTAQRALQRALELVEPKAEPNSPSPLAVSIHWLLGRVFQNLSEFPEALAHFDSALRLWAGVSEVWVFQSSP</sequence>
<gene>
    <name evidence="1" type="ORF">BJ085DRAFT_33542</name>
</gene>
<evidence type="ECO:0000313" key="2">
    <source>
        <dbReference type="Proteomes" id="UP000268162"/>
    </source>
</evidence>
<dbReference type="Proteomes" id="UP000268162">
    <property type="component" value="Unassembled WGS sequence"/>
</dbReference>
<reference evidence="2" key="1">
    <citation type="journal article" date="2018" name="Nat. Microbiol.">
        <title>Leveraging single-cell genomics to expand the fungal tree of life.</title>
        <authorList>
            <person name="Ahrendt S.R."/>
            <person name="Quandt C.A."/>
            <person name="Ciobanu D."/>
            <person name="Clum A."/>
            <person name="Salamov A."/>
            <person name="Andreopoulos B."/>
            <person name="Cheng J.F."/>
            <person name="Woyke T."/>
            <person name="Pelin A."/>
            <person name="Henrissat B."/>
            <person name="Reynolds N.K."/>
            <person name="Benny G.L."/>
            <person name="Smith M.E."/>
            <person name="James T.Y."/>
            <person name="Grigoriev I.V."/>
        </authorList>
    </citation>
    <scope>NUCLEOTIDE SEQUENCE [LARGE SCALE GENOMIC DNA]</scope>
    <source>
        <strain evidence="2">RSA 468</strain>
    </source>
</reference>
<keyword evidence="2" id="KW-1185">Reference proteome</keyword>